<proteinExistence type="predicted"/>
<feature type="domain" description="OmpR/PhoB-type" evidence="7">
    <location>
        <begin position="140"/>
        <end position="240"/>
    </location>
</feature>
<evidence type="ECO:0000256" key="2">
    <source>
        <dbReference type="ARBA" id="ARBA00023012"/>
    </source>
</evidence>
<organism evidence="8 9">
    <name type="scientific">Streptomyces graminofaciens</name>
    <dbReference type="NCBI Taxonomy" id="68212"/>
    <lineage>
        <taxon>Bacteria</taxon>
        <taxon>Bacillati</taxon>
        <taxon>Actinomycetota</taxon>
        <taxon>Actinomycetes</taxon>
        <taxon>Kitasatosporales</taxon>
        <taxon>Streptomycetaceae</taxon>
        <taxon>Streptomyces</taxon>
    </lineage>
</organism>
<evidence type="ECO:0000256" key="5">
    <source>
        <dbReference type="ARBA" id="ARBA00023163"/>
    </source>
</evidence>
<dbReference type="CDD" id="cd00383">
    <property type="entry name" value="trans_reg_C"/>
    <property type="match status" value="1"/>
</dbReference>
<dbReference type="Pfam" id="PF00486">
    <property type="entry name" value="Trans_reg_C"/>
    <property type="match status" value="1"/>
</dbReference>
<dbReference type="PROSITE" id="PS51755">
    <property type="entry name" value="OMPR_PHOB"/>
    <property type="match status" value="1"/>
</dbReference>
<sequence length="253" mass="27493">MGTPPTSVSSSDGTTRVFVAHEKLSRAMLLYRQLRSKGLHVIAPRLGPGVSPLRQIHAYRPDVVLLGVTSPRSPWDAMALARTLRAQPVRPGILFLTGGPCRATDLSLADDYTLDGCSAAELTLRVEVLLTRRSASDPAPPTPRQAPAPGLHVLAASRRVLLHGHEVTLTATEFDILQVLVEHAGQVVPKGEILDRVWHHDFNGESNIVEAYICNLRRKLADSQRTLITTVRGIGYRLAADDQQFSPDAAVLA</sequence>
<keyword evidence="9" id="KW-1185">Reference proteome</keyword>
<name>A0ABN5VFX5_9ACTN</name>
<dbReference type="InterPro" id="IPR016032">
    <property type="entry name" value="Sig_transdc_resp-reg_C-effctor"/>
</dbReference>
<dbReference type="InterPro" id="IPR039420">
    <property type="entry name" value="WalR-like"/>
</dbReference>
<keyword evidence="5" id="KW-0804">Transcription</keyword>
<dbReference type="InterPro" id="IPR011006">
    <property type="entry name" value="CheY-like_superfamily"/>
</dbReference>
<dbReference type="SUPFAM" id="SSF52172">
    <property type="entry name" value="CheY-like"/>
    <property type="match status" value="1"/>
</dbReference>
<evidence type="ECO:0000259" key="7">
    <source>
        <dbReference type="PROSITE" id="PS51755"/>
    </source>
</evidence>
<evidence type="ECO:0000256" key="6">
    <source>
        <dbReference type="PROSITE-ProRule" id="PRU01091"/>
    </source>
</evidence>
<dbReference type="InterPro" id="IPR001867">
    <property type="entry name" value="OmpR/PhoB-type_DNA-bd"/>
</dbReference>
<keyword evidence="2" id="KW-0902">Two-component regulatory system</keyword>
<feature type="DNA-binding region" description="OmpR/PhoB-type" evidence="6">
    <location>
        <begin position="140"/>
        <end position="240"/>
    </location>
</feature>
<dbReference type="EMBL" id="AP018448">
    <property type="protein sequence ID" value="BBC32126.1"/>
    <property type="molecule type" value="Genomic_DNA"/>
</dbReference>
<dbReference type="Proteomes" id="UP001321542">
    <property type="component" value="Chromosome"/>
</dbReference>
<keyword evidence="1" id="KW-0597">Phosphoprotein</keyword>
<accession>A0ABN5VFX5</accession>
<evidence type="ECO:0000313" key="9">
    <source>
        <dbReference type="Proteomes" id="UP001321542"/>
    </source>
</evidence>
<evidence type="ECO:0000256" key="4">
    <source>
        <dbReference type="ARBA" id="ARBA00023125"/>
    </source>
</evidence>
<protein>
    <recommendedName>
        <fullName evidence="7">OmpR/PhoB-type domain-containing protein</fullName>
    </recommendedName>
</protein>
<reference evidence="8 9" key="1">
    <citation type="journal article" date="2010" name="ChemBioChem">
        <title>Cloning and characterization of the biosynthetic gene cluster of 16-membered macrolide antibiotic FD-891: involvement of a dual functional cytochrome P450 monooxygenase catalyzing epoxidation and hydroxylation.</title>
        <authorList>
            <person name="Kudo F."/>
            <person name="Motegi A."/>
            <person name="Mizoue K."/>
            <person name="Eguchi T."/>
        </authorList>
    </citation>
    <scope>NUCLEOTIDE SEQUENCE [LARGE SCALE GENOMIC DNA]</scope>
    <source>
        <strain evidence="8 9">A-8890</strain>
    </source>
</reference>
<evidence type="ECO:0000256" key="1">
    <source>
        <dbReference type="ARBA" id="ARBA00022553"/>
    </source>
</evidence>
<dbReference type="RefSeq" id="WP_286251087.1">
    <property type="nucleotide sequence ID" value="NZ_AP018448.1"/>
</dbReference>
<keyword evidence="3" id="KW-0805">Transcription regulation</keyword>
<reference evidence="8 9" key="2">
    <citation type="journal article" date="2023" name="ChemBioChem">
        <title>Acyltransferase Domain Exchange between Two Independent Type I Polyketide Synthases in the Same Producer Strain of Macrolide Antibiotics.</title>
        <authorList>
            <person name="Kudo F."/>
            <person name="Kishikawa K."/>
            <person name="Tsuboi K."/>
            <person name="Kido T."/>
            <person name="Usui T."/>
            <person name="Hashimoto J."/>
            <person name="Shin-Ya K."/>
            <person name="Miyanaga A."/>
            <person name="Eguchi T."/>
        </authorList>
    </citation>
    <scope>NUCLEOTIDE SEQUENCE [LARGE SCALE GENOMIC DNA]</scope>
    <source>
        <strain evidence="8 9">A-8890</strain>
    </source>
</reference>
<evidence type="ECO:0000313" key="8">
    <source>
        <dbReference type="EMBL" id="BBC32126.1"/>
    </source>
</evidence>
<dbReference type="PANTHER" id="PTHR48111:SF1">
    <property type="entry name" value="TWO-COMPONENT RESPONSE REGULATOR ORR33"/>
    <property type="match status" value="1"/>
</dbReference>
<dbReference type="SMART" id="SM00862">
    <property type="entry name" value="Trans_reg_C"/>
    <property type="match status" value="1"/>
</dbReference>
<dbReference type="SUPFAM" id="SSF46894">
    <property type="entry name" value="C-terminal effector domain of the bipartite response regulators"/>
    <property type="match status" value="1"/>
</dbReference>
<gene>
    <name evidence="8" type="ORF">SGFS_034200</name>
</gene>
<evidence type="ECO:0000256" key="3">
    <source>
        <dbReference type="ARBA" id="ARBA00023015"/>
    </source>
</evidence>
<keyword evidence="4 6" id="KW-0238">DNA-binding</keyword>
<dbReference type="PANTHER" id="PTHR48111">
    <property type="entry name" value="REGULATOR OF RPOS"/>
    <property type="match status" value="1"/>
</dbReference>
<dbReference type="Gene3D" id="1.10.10.10">
    <property type="entry name" value="Winged helix-like DNA-binding domain superfamily/Winged helix DNA-binding domain"/>
    <property type="match status" value="1"/>
</dbReference>
<dbReference type="InterPro" id="IPR036388">
    <property type="entry name" value="WH-like_DNA-bd_sf"/>
</dbReference>